<keyword evidence="12 15" id="KW-0472">Membrane</keyword>
<keyword evidence="18" id="KW-1185">Reference proteome</keyword>
<evidence type="ECO:0000313" key="17">
    <source>
        <dbReference type="EMBL" id="AJE02123.1"/>
    </source>
</evidence>
<dbReference type="KEGG" id="gpi:GPICK_00875"/>
<feature type="transmembrane region" description="Helical" evidence="15">
    <location>
        <begin position="168"/>
        <end position="191"/>
    </location>
</feature>
<name>A0A0B5B6G7_9BACT</name>
<evidence type="ECO:0000313" key="18">
    <source>
        <dbReference type="Proteomes" id="UP000057609"/>
    </source>
</evidence>
<keyword evidence="11 15" id="KW-1133">Transmembrane helix</keyword>
<dbReference type="InterPro" id="IPR001992">
    <property type="entry name" value="T2SS_GspF/T4SS_PilC_CS"/>
</dbReference>
<evidence type="ECO:0000256" key="1">
    <source>
        <dbReference type="ARBA" id="ARBA00002684"/>
    </source>
</evidence>
<evidence type="ECO:0000256" key="15">
    <source>
        <dbReference type="SAM" id="Phobius"/>
    </source>
</evidence>
<proteinExistence type="inferred from homology"/>
<dbReference type="AlphaFoldDB" id="A0A0B5B6G7"/>
<dbReference type="GO" id="GO:0005886">
    <property type="term" value="C:plasma membrane"/>
    <property type="evidence" value="ECO:0007669"/>
    <property type="project" value="UniProtKB-SubCell"/>
</dbReference>
<dbReference type="EMBL" id="CP009788">
    <property type="protein sequence ID" value="AJE02123.1"/>
    <property type="molecule type" value="Genomic_DNA"/>
</dbReference>
<dbReference type="InterPro" id="IPR018076">
    <property type="entry name" value="T2SS_GspF_dom"/>
</dbReference>
<feature type="transmembrane region" description="Helical" evidence="15">
    <location>
        <begin position="375"/>
        <end position="396"/>
    </location>
</feature>
<evidence type="ECO:0000256" key="10">
    <source>
        <dbReference type="ARBA" id="ARBA00022927"/>
    </source>
</evidence>
<dbReference type="NCBIfam" id="TIGR02120">
    <property type="entry name" value="GspF"/>
    <property type="match status" value="1"/>
</dbReference>
<evidence type="ECO:0000256" key="13">
    <source>
        <dbReference type="ARBA" id="ARBA00030750"/>
    </source>
</evidence>
<dbReference type="InterPro" id="IPR003004">
    <property type="entry name" value="GspF/PilC"/>
</dbReference>
<gene>
    <name evidence="17" type="ORF">GPICK_00875</name>
</gene>
<evidence type="ECO:0000256" key="4">
    <source>
        <dbReference type="ARBA" id="ARBA00022448"/>
    </source>
</evidence>
<comment type="function">
    <text evidence="1">Component of the type II secretion system inner membrane complex required for the energy-dependent secretion of extracellular factors such as proteases and toxins from the periplasm.</text>
</comment>
<dbReference type="RefSeq" id="WP_039739689.1">
    <property type="nucleotide sequence ID" value="NZ_CP009788.1"/>
</dbReference>
<protein>
    <recommendedName>
        <fullName evidence="13">General secretion pathway protein F</fullName>
    </recommendedName>
</protein>
<dbReference type="FunFam" id="1.20.81.30:FF:000001">
    <property type="entry name" value="Type II secretion system protein F"/>
    <property type="match status" value="2"/>
</dbReference>
<comment type="similarity">
    <text evidence="3 14">Belongs to the GSP F family.</text>
</comment>
<dbReference type="OrthoDB" id="9805682at2"/>
<dbReference type="GO" id="GO:0015628">
    <property type="term" value="P:protein secretion by the type II secretion system"/>
    <property type="evidence" value="ECO:0007669"/>
    <property type="project" value="InterPro"/>
</dbReference>
<feature type="transmembrane region" description="Helical" evidence="15">
    <location>
        <begin position="203"/>
        <end position="236"/>
    </location>
</feature>
<dbReference type="STRING" id="345632.GPICK_00875"/>
<feature type="domain" description="Type II secretion system protein GspF" evidence="16">
    <location>
        <begin position="272"/>
        <end position="394"/>
    </location>
</feature>
<accession>A0A0B5B6G7</accession>
<dbReference type="PROSITE" id="PS00874">
    <property type="entry name" value="T2SP_F"/>
    <property type="match status" value="1"/>
</dbReference>
<evidence type="ECO:0000256" key="6">
    <source>
        <dbReference type="ARBA" id="ARBA00022519"/>
    </source>
</evidence>
<evidence type="ECO:0000256" key="11">
    <source>
        <dbReference type="ARBA" id="ARBA00022989"/>
    </source>
</evidence>
<comment type="subcellular location">
    <subcellularLocation>
        <location evidence="2">Cell inner membrane</location>
        <topology evidence="2">Multi-pass membrane protein</topology>
    </subcellularLocation>
    <subcellularLocation>
        <location evidence="14">Cell membrane</location>
        <topology evidence="14">Multi-pass membrane protein</topology>
    </subcellularLocation>
</comment>
<evidence type="ECO:0000256" key="9">
    <source>
        <dbReference type="ARBA" id="ARBA00022837"/>
    </source>
</evidence>
<keyword evidence="5" id="KW-1003">Cell membrane</keyword>
<dbReference type="PANTHER" id="PTHR30012">
    <property type="entry name" value="GENERAL SECRETION PATHWAY PROTEIN"/>
    <property type="match status" value="1"/>
</dbReference>
<dbReference type="Gene3D" id="1.20.81.30">
    <property type="entry name" value="Type II secretion system (T2SS), domain F"/>
    <property type="match status" value="2"/>
</dbReference>
<evidence type="ECO:0000256" key="12">
    <source>
        <dbReference type="ARBA" id="ARBA00023136"/>
    </source>
</evidence>
<feature type="domain" description="Type II secretion system protein GspF" evidence="16">
    <location>
        <begin position="70"/>
        <end position="192"/>
    </location>
</feature>
<evidence type="ECO:0000256" key="5">
    <source>
        <dbReference type="ARBA" id="ARBA00022475"/>
    </source>
</evidence>
<evidence type="ECO:0000256" key="2">
    <source>
        <dbReference type="ARBA" id="ARBA00004429"/>
    </source>
</evidence>
<evidence type="ECO:0000256" key="7">
    <source>
        <dbReference type="ARBA" id="ARBA00022692"/>
    </source>
</evidence>
<dbReference type="Pfam" id="PF00482">
    <property type="entry name" value="T2SSF"/>
    <property type="match status" value="2"/>
</dbReference>
<dbReference type="Proteomes" id="UP000057609">
    <property type="component" value="Chromosome"/>
</dbReference>
<keyword evidence="9" id="KW-0106">Calcium</keyword>
<evidence type="ECO:0000256" key="8">
    <source>
        <dbReference type="ARBA" id="ARBA00022723"/>
    </source>
</evidence>
<dbReference type="HOGENOM" id="CLU_035032_0_1_7"/>
<feature type="transmembrane region" description="Helical" evidence="15">
    <location>
        <begin position="257"/>
        <end position="281"/>
    </location>
</feature>
<reference evidence="17 18" key="1">
    <citation type="journal article" date="2015" name="Genome Announc.">
        <title>Complete Genome of Geobacter pickeringii G13T, a Metal-Reducing Isolate from Sedimentary Kaolin Deposits.</title>
        <authorList>
            <person name="Badalamenti J.P."/>
            <person name="Bond D.R."/>
        </authorList>
    </citation>
    <scope>NUCLEOTIDE SEQUENCE [LARGE SCALE GENOMIC DNA]</scope>
    <source>
        <strain evidence="17 18">G13</strain>
    </source>
</reference>
<organism evidence="17 18">
    <name type="scientific">Geobacter pickeringii</name>
    <dbReference type="NCBI Taxonomy" id="345632"/>
    <lineage>
        <taxon>Bacteria</taxon>
        <taxon>Pseudomonadati</taxon>
        <taxon>Thermodesulfobacteriota</taxon>
        <taxon>Desulfuromonadia</taxon>
        <taxon>Geobacterales</taxon>
        <taxon>Geobacteraceae</taxon>
        <taxon>Geobacter</taxon>
    </lineage>
</organism>
<evidence type="ECO:0000256" key="14">
    <source>
        <dbReference type="RuleBase" id="RU003923"/>
    </source>
</evidence>
<dbReference type="InterPro" id="IPR042094">
    <property type="entry name" value="T2SS_GspF_sf"/>
</dbReference>
<dbReference type="GO" id="GO:0015627">
    <property type="term" value="C:type II protein secretion system complex"/>
    <property type="evidence" value="ECO:0007669"/>
    <property type="project" value="InterPro"/>
</dbReference>
<keyword evidence="4 14" id="KW-0813">Transport</keyword>
<dbReference type="GO" id="GO:0046872">
    <property type="term" value="F:metal ion binding"/>
    <property type="evidence" value="ECO:0007669"/>
    <property type="project" value="UniProtKB-KW"/>
</dbReference>
<sequence length="403" mass="43579">MPTFRYSAYTAAGKETAGTVEAENLKEARLRLRRDGIFPRELASAEEEARGAARSLFGKRVGLGELALVTRRLATLVGSQVPVFEAVTTLGEQESAGELKKALGRVRERLAEGGSLSRALALEPRLFSESYVSMVAAGEASGALDAVLERLAQFLEEQRAIKGKVTAALAYPLLMTVVGGGVMLFLLAFVIPKIVTIFQDNKAVLPLITIIVIKTSTFIRGFWWALLVAAAGLVWLYRRLMAREEHRLRRDRLIIRLPLAGMLVQRLVLSRFAKVLGLLLAAGVPVIRALEITGDAVVNREYRGALHGIAAELAEGGSLSGAMKSRPLFPPLLVHMVAVGEKGGELEEMLGKAGSAFEREFESSVSTVMSLLEPLLVLAMGLAVGFVVVAVLLPIFELNQLIR</sequence>
<dbReference type="InterPro" id="IPR011850">
    <property type="entry name" value="T2SS_GspF"/>
</dbReference>
<keyword evidence="8" id="KW-0479">Metal-binding</keyword>
<evidence type="ECO:0000259" key="16">
    <source>
        <dbReference type="Pfam" id="PF00482"/>
    </source>
</evidence>
<dbReference type="PRINTS" id="PR00812">
    <property type="entry name" value="BCTERIALGSPF"/>
</dbReference>
<dbReference type="PANTHER" id="PTHR30012:SF0">
    <property type="entry name" value="TYPE II SECRETION SYSTEM PROTEIN F-RELATED"/>
    <property type="match status" value="1"/>
</dbReference>
<keyword evidence="7 14" id="KW-0812">Transmembrane</keyword>
<evidence type="ECO:0000256" key="3">
    <source>
        <dbReference type="ARBA" id="ARBA00005745"/>
    </source>
</evidence>
<keyword evidence="10" id="KW-0653">Protein transport</keyword>
<keyword evidence="6" id="KW-0997">Cell inner membrane</keyword>